<sequence length="236" mass="26957">MQELKFIDNYFSGLLSARDRVRFEIELQNNRRFAETVAFYLLVREAAHREAQSRIQPLPTGQSWRVWVFRAAAVCLLVLGISLAFRFWPGHPSGSELADLYLTEHYDRLPVQMGGPADSLTIGIDAYNQGRWAEAGAVFETLLQREPTQLQLLEYAGVVALHAKKYDQAITHFHRLGRQTALYGNPGFFLEALSYLKRGQPMDKIRAKKLLRTVIQDNLEGKYAAEQLVKQIDIPH</sequence>
<organism evidence="2 3">
    <name type="scientific">Larkinella bovis</name>
    <dbReference type="NCBI Taxonomy" id="683041"/>
    <lineage>
        <taxon>Bacteria</taxon>
        <taxon>Pseudomonadati</taxon>
        <taxon>Bacteroidota</taxon>
        <taxon>Cytophagia</taxon>
        <taxon>Cytophagales</taxon>
        <taxon>Spirosomataceae</taxon>
        <taxon>Larkinella</taxon>
    </lineage>
</organism>
<dbReference type="EMBL" id="JBHSMA010000001">
    <property type="protein sequence ID" value="MFC5408373.1"/>
    <property type="molecule type" value="Genomic_DNA"/>
</dbReference>
<keyword evidence="1" id="KW-1133">Transmembrane helix</keyword>
<feature type="transmembrane region" description="Helical" evidence="1">
    <location>
        <begin position="67"/>
        <end position="88"/>
    </location>
</feature>
<dbReference type="Gene3D" id="1.25.40.10">
    <property type="entry name" value="Tetratricopeptide repeat domain"/>
    <property type="match status" value="1"/>
</dbReference>
<evidence type="ECO:0000313" key="2">
    <source>
        <dbReference type="EMBL" id="MFC5408373.1"/>
    </source>
</evidence>
<gene>
    <name evidence="2" type="ORF">ACFPMF_03575</name>
</gene>
<keyword evidence="1" id="KW-0472">Membrane</keyword>
<dbReference type="Proteomes" id="UP001596106">
    <property type="component" value="Unassembled WGS sequence"/>
</dbReference>
<proteinExistence type="predicted"/>
<comment type="caution">
    <text evidence="2">The sequence shown here is derived from an EMBL/GenBank/DDBJ whole genome shotgun (WGS) entry which is preliminary data.</text>
</comment>
<evidence type="ECO:0000313" key="3">
    <source>
        <dbReference type="Proteomes" id="UP001596106"/>
    </source>
</evidence>
<accession>A0ABW0I4Y7</accession>
<dbReference type="InterPro" id="IPR011990">
    <property type="entry name" value="TPR-like_helical_dom_sf"/>
</dbReference>
<keyword evidence="1" id="KW-0812">Transmembrane</keyword>
<evidence type="ECO:0000256" key="1">
    <source>
        <dbReference type="SAM" id="Phobius"/>
    </source>
</evidence>
<protein>
    <submittedName>
        <fullName evidence="2">Tetratricopeptide repeat protein</fullName>
    </submittedName>
</protein>
<dbReference type="RefSeq" id="WP_379841182.1">
    <property type="nucleotide sequence ID" value="NZ_JBHSMA010000001.1"/>
</dbReference>
<keyword evidence="3" id="KW-1185">Reference proteome</keyword>
<reference evidence="3" key="1">
    <citation type="journal article" date="2019" name="Int. J. Syst. Evol. Microbiol.">
        <title>The Global Catalogue of Microorganisms (GCM) 10K type strain sequencing project: providing services to taxonomists for standard genome sequencing and annotation.</title>
        <authorList>
            <consortium name="The Broad Institute Genomics Platform"/>
            <consortium name="The Broad Institute Genome Sequencing Center for Infectious Disease"/>
            <person name="Wu L."/>
            <person name="Ma J."/>
        </authorList>
    </citation>
    <scope>NUCLEOTIDE SEQUENCE [LARGE SCALE GENOMIC DNA]</scope>
    <source>
        <strain evidence="3">CCUG 55250</strain>
    </source>
</reference>
<dbReference type="SUPFAM" id="SSF48452">
    <property type="entry name" value="TPR-like"/>
    <property type="match status" value="1"/>
</dbReference>
<name>A0ABW0I4Y7_9BACT</name>